<gene>
    <name evidence="2" type="ORF">Pmani_002871</name>
</gene>
<protein>
    <submittedName>
        <fullName evidence="2">Uncharacterized protein</fullName>
    </submittedName>
</protein>
<name>A0AAE1QGQ2_9EUCA</name>
<feature type="region of interest" description="Disordered" evidence="1">
    <location>
        <begin position="199"/>
        <end position="233"/>
    </location>
</feature>
<comment type="caution">
    <text evidence="2">The sequence shown here is derived from an EMBL/GenBank/DDBJ whole genome shotgun (WGS) entry which is preliminary data.</text>
</comment>
<dbReference type="Proteomes" id="UP001292094">
    <property type="component" value="Unassembled WGS sequence"/>
</dbReference>
<proteinExistence type="predicted"/>
<keyword evidence="3" id="KW-1185">Reference proteome</keyword>
<organism evidence="2 3">
    <name type="scientific">Petrolisthes manimaculis</name>
    <dbReference type="NCBI Taxonomy" id="1843537"/>
    <lineage>
        <taxon>Eukaryota</taxon>
        <taxon>Metazoa</taxon>
        <taxon>Ecdysozoa</taxon>
        <taxon>Arthropoda</taxon>
        <taxon>Crustacea</taxon>
        <taxon>Multicrustacea</taxon>
        <taxon>Malacostraca</taxon>
        <taxon>Eumalacostraca</taxon>
        <taxon>Eucarida</taxon>
        <taxon>Decapoda</taxon>
        <taxon>Pleocyemata</taxon>
        <taxon>Anomura</taxon>
        <taxon>Galatheoidea</taxon>
        <taxon>Porcellanidae</taxon>
        <taxon>Petrolisthes</taxon>
    </lineage>
</organism>
<feature type="compositionally biased region" description="Polar residues" evidence="1">
    <location>
        <begin position="199"/>
        <end position="213"/>
    </location>
</feature>
<dbReference type="AlphaFoldDB" id="A0AAE1QGQ2"/>
<evidence type="ECO:0000313" key="3">
    <source>
        <dbReference type="Proteomes" id="UP001292094"/>
    </source>
</evidence>
<dbReference type="EMBL" id="JAWZYT010000206">
    <property type="protein sequence ID" value="KAK4326619.1"/>
    <property type="molecule type" value="Genomic_DNA"/>
</dbReference>
<reference evidence="2" key="1">
    <citation type="submission" date="2023-11" db="EMBL/GenBank/DDBJ databases">
        <title>Genome assemblies of two species of porcelain crab, Petrolisthes cinctipes and Petrolisthes manimaculis (Anomura: Porcellanidae).</title>
        <authorList>
            <person name="Angst P."/>
        </authorList>
    </citation>
    <scope>NUCLEOTIDE SEQUENCE</scope>
    <source>
        <strain evidence="2">PB745_02</strain>
        <tissue evidence="2">Gill</tissue>
    </source>
</reference>
<sequence length="233" mass="26378">MVSRMVLYGIWWPHGQCLISPTSSYTNNKLKDSLKNLTRWSEVERCEDGVGEREWTEDEVKKSGVEVESGQKMELKKSRVEVGWVGGRGWTGGGVKKTGVVVGWVEESGVEQQEVEWSGDLSLRTLLFTQDLEETLWSEKVVMVTVIAMKGFVYATPDSDNYDRLLRSPSTPAGITHNNNLITNHKFTHSPNQHNSYYNITHVPNHNNIPHSPNQHKDQQPHLQSSPQPSDIL</sequence>
<evidence type="ECO:0000256" key="1">
    <source>
        <dbReference type="SAM" id="MobiDB-lite"/>
    </source>
</evidence>
<feature type="compositionally biased region" description="Low complexity" evidence="1">
    <location>
        <begin position="221"/>
        <end position="233"/>
    </location>
</feature>
<evidence type="ECO:0000313" key="2">
    <source>
        <dbReference type="EMBL" id="KAK4326619.1"/>
    </source>
</evidence>
<accession>A0AAE1QGQ2</accession>